<gene>
    <name evidence="2" type="ORF">BJX66DRAFT_215312</name>
</gene>
<proteinExistence type="predicted"/>
<accession>A0ABR4G4N6</accession>
<evidence type="ECO:0000313" key="2">
    <source>
        <dbReference type="EMBL" id="KAL2793982.1"/>
    </source>
</evidence>
<dbReference type="Proteomes" id="UP001610563">
    <property type="component" value="Unassembled WGS sequence"/>
</dbReference>
<keyword evidence="3" id="KW-1185">Reference proteome</keyword>
<dbReference type="EMBL" id="JBFTWV010000050">
    <property type="protein sequence ID" value="KAL2793982.1"/>
    <property type="molecule type" value="Genomic_DNA"/>
</dbReference>
<name>A0ABR4G4N6_9EURO</name>
<reference evidence="2 3" key="1">
    <citation type="submission" date="2024-07" db="EMBL/GenBank/DDBJ databases">
        <title>Section-level genome sequencing and comparative genomics of Aspergillus sections Usti and Cavernicolus.</title>
        <authorList>
            <consortium name="Lawrence Berkeley National Laboratory"/>
            <person name="Nybo J.L."/>
            <person name="Vesth T.C."/>
            <person name="Theobald S."/>
            <person name="Frisvad J.C."/>
            <person name="Larsen T.O."/>
            <person name="Kjaerboelling I."/>
            <person name="Rothschild-Mancinelli K."/>
            <person name="Lyhne E.K."/>
            <person name="Kogle M.E."/>
            <person name="Barry K."/>
            <person name="Clum A."/>
            <person name="Na H."/>
            <person name="Ledsgaard L."/>
            <person name="Lin J."/>
            <person name="Lipzen A."/>
            <person name="Kuo A."/>
            <person name="Riley R."/>
            <person name="Mondo S."/>
            <person name="Labutti K."/>
            <person name="Haridas S."/>
            <person name="Pangalinan J."/>
            <person name="Salamov A.A."/>
            <person name="Simmons B.A."/>
            <person name="Magnuson J.K."/>
            <person name="Chen J."/>
            <person name="Drula E."/>
            <person name="Henrissat B."/>
            <person name="Wiebenga A."/>
            <person name="Lubbers R.J."/>
            <person name="Gomes A.C."/>
            <person name="Makela M.R."/>
            <person name="Stajich J."/>
            <person name="Grigoriev I.V."/>
            <person name="Mortensen U.H."/>
            <person name="De Vries R.P."/>
            <person name="Baker S.E."/>
            <person name="Andersen M.R."/>
        </authorList>
    </citation>
    <scope>NUCLEOTIDE SEQUENCE [LARGE SCALE GENOMIC DNA]</scope>
    <source>
        <strain evidence="2 3">CBS 209.92</strain>
    </source>
</reference>
<comment type="caution">
    <text evidence="2">The sequence shown here is derived from an EMBL/GenBank/DDBJ whole genome shotgun (WGS) entry which is preliminary data.</text>
</comment>
<protein>
    <submittedName>
        <fullName evidence="2">Uncharacterized protein</fullName>
    </submittedName>
</protein>
<feature type="region of interest" description="Disordered" evidence="1">
    <location>
        <begin position="171"/>
        <end position="190"/>
    </location>
</feature>
<evidence type="ECO:0000256" key="1">
    <source>
        <dbReference type="SAM" id="MobiDB-lite"/>
    </source>
</evidence>
<evidence type="ECO:0000313" key="3">
    <source>
        <dbReference type="Proteomes" id="UP001610563"/>
    </source>
</evidence>
<sequence length="190" mass="21309">MQMETERQGKERADSVPTHPPIRFFMTIKLGFLAHTKVWVPGSRTRETNQFLERRTQKKNFAGRVAEEHLNLKCGSEEFDMPKTAGAELMVNFFVLGLWAFGARELWSAARGSGSLALQPTAQCPPGPEPCKSTFIISRMKFEKLTNGRYTSNSDGVDALVLDRATDDSRHSQIFGGTKSSRKSTHDRQS</sequence>
<organism evidence="2 3">
    <name type="scientific">Aspergillus keveii</name>
    <dbReference type="NCBI Taxonomy" id="714993"/>
    <lineage>
        <taxon>Eukaryota</taxon>
        <taxon>Fungi</taxon>
        <taxon>Dikarya</taxon>
        <taxon>Ascomycota</taxon>
        <taxon>Pezizomycotina</taxon>
        <taxon>Eurotiomycetes</taxon>
        <taxon>Eurotiomycetidae</taxon>
        <taxon>Eurotiales</taxon>
        <taxon>Aspergillaceae</taxon>
        <taxon>Aspergillus</taxon>
        <taxon>Aspergillus subgen. Nidulantes</taxon>
    </lineage>
</organism>